<organism evidence="2 3">
    <name type="scientific">Fonsecaea nubica</name>
    <dbReference type="NCBI Taxonomy" id="856822"/>
    <lineage>
        <taxon>Eukaryota</taxon>
        <taxon>Fungi</taxon>
        <taxon>Dikarya</taxon>
        <taxon>Ascomycota</taxon>
        <taxon>Pezizomycotina</taxon>
        <taxon>Eurotiomycetes</taxon>
        <taxon>Chaetothyriomycetidae</taxon>
        <taxon>Chaetothyriales</taxon>
        <taxon>Herpotrichiellaceae</taxon>
        <taxon>Fonsecaea</taxon>
    </lineage>
</organism>
<reference evidence="2 3" key="1">
    <citation type="submission" date="2016-03" db="EMBL/GenBank/DDBJ databases">
        <title>The draft genome sequence of Fonsecaea nubica causative agent of cutaneous subcutaneous infection in human host.</title>
        <authorList>
            <person name="Costa F."/>
            <person name="Sybren D.H."/>
            <person name="Raittz R.T."/>
            <person name="Weiss V.A."/>
            <person name="Leao A.C."/>
            <person name="Gomes R."/>
            <person name="De Souza E.M."/>
            <person name="Pedrosa F.O."/>
            <person name="Steffens M.B."/>
            <person name="Bombassaro A."/>
            <person name="Tadra-Sfeir M.Z."/>
            <person name="Moreno L.F."/>
            <person name="Najafzadeh M.J."/>
            <person name="Felipe M.S."/>
            <person name="Teixeira M."/>
            <person name="Sun J."/>
            <person name="Xi L."/>
            <person name="Castro M.A."/>
            <person name="Vicente V.A."/>
        </authorList>
    </citation>
    <scope>NUCLEOTIDE SEQUENCE [LARGE SCALE GENOMIC DNA]</scope>
    <source>
        <strain evidence="2 3">CBS 269.64</strain>
    </source>
</reference>
<feature type="compositionally biased region" description="Polar residues" evidence="1">
    <location>
        <begin position="18"/>
        <end position="30"/>
    </location>
</feature>
<name>A0A178CQA9_9EURO</name>
<keyword evidence="3" id="KW-1185">Reference proteome</keyword>
<dbReference type="Proteomes" id="UP000185904">
    <property type="component" value="Unassembled WGS sequence"/>
</dbReference>
<accession>A0A178CQA9</accession>
<comment type="caution">
    <text evidence="2">The sequence shown here is derived from an EMBL/GenBank/DDBJ whole genome shotgun (WGS) entry which is preliminary data.</text>
</comment>
<evidence type="ECO:0000313" key="2">
    <source>
        <dbReference type="EMBL" id="OAL31105.1"/>
    </source>
</evidence>
<dbReference type="GeneID" id="34591840"/>
<evidence type="ECO:0000256" key="1">
    <source>
        <dbReference type="SAM" id="MobiDB-lite"/>
    </source>
</evidence>
<gene>
    <name evidence="2" type="ORF">AYO20_08436</name>
</gene>
<dbReference type="RefSeq" id="XP_022497351.1">
    <property type="nucleotide sequence ID" value="XM_022646713.1"/>
</dbReference>
<proteinExistence type="predicted"/>
<dbReference type="EMBL" id="LVCJ01000066">
    <property type="protein sequence ID" value="OAL31105.1"/>
    <property type="molecule type" value="Genomic_DNA"/>
</dbReference>
<protein>
    <submittedName>
        <fullName evidence="2">Uncharacterized protein</fullName>
    </submittedName>
</protein>
<evidence type="ECO:0000313" key="3">
    <source>
        <dbReference type="Proteomes" id="UP000185904"/>
    </source>
</evidence>
<feature type="region of interest" description="Disordered" evidence="1">
    <location>
        <begin position="1"/>
        <end position="30"/>
    </location>
</feature>
<dbReference type="AlphaFoldDB" id="A0A178CQA9"/>
<sequence length="359" mass="40161">MSTVEAGPDPHDGFSPAANPNHSSSDVSTTTNILTRLQSSDPQSASTLSLIVEQIERYYRDHSPSLDIWLPYHLSPQGLGVFEELTHENPHWKHLRYDYFPRTSTFVLRMSASLEHECMEGAFRKLVGKALTQLCLGDPKKKEFVEQIGDEGHTPLKEGETGTHSPDAQFRHVEAKYPGVILEVAYSQKTKSLSELAHIYIAEGSQGTKLVVGLDQDYPQSKKIMLRTWRRRIEPAAGSAPPRLFIDHHSQEIRSFDGKPVPDAQLRIPILDLAPKVLIPESLHDEFIVISCEELCRSLRRVDQTQLLREYDALIDDLPPGLVYVPSPASSASDTLSDDDEMAELESLATAREEQNDGD</sequence>
<dbReference type="OrthoDB" id="4144482at2759"/>